<organism evidence="2">
    <name type="scientific">Rhizophagus irregularis (strain DAOM 181602 / DAOM 197198 / MUCL 43194)</name>
    <name type="common">Arbuscular mycorrhizal fungus</name>
    <name type="synonym">Glomus intraradices</name>
    <dbReference type="NCBI Taxonomy" id="747089"/>
    <lineage>
        <taxon>Eukaryota</taxon>
        <taxon>Fungi</taxon>
        <taxon>Fungi incertae sedis</taxon>
        <taxon>Mucoromycota</taxon>
        <taxon>Glomeromycotina</taxon>
        <taxon>Glomeromycetes</taxon>
        <taxon>Glomerales</taxon>
        <taxon>Glomeraceae</taxon>
        <taxon>Rhizophagus</taxon>
    </lineage>
</organism>
<evidence type="ECO:0000256" key="1">
    <source>
        <dbReference type="SAM" id="MobiDB-lite"/>
    </source>
</evidence>
<gene>
    <name evidence="2" type="ORF">GLOINDRAFT_149</name>
</gene>
<dbReference type="EMBL" id="KI301731">
    <property type="protein sequence ID" value="ERZ94818.1"/>
    <property type="molecule type" value="Genomic_DNA"/>
</dbReference>
<feature type="compositionally biased region" description="Acidic residues" evidence="1">
    <location>
        <begin position="32"/>
        <end position="54"/>
    </location>
</feature>
<accession>U9SG04</accession>
<feature type="region of interest" description="Disordered" evidence="1">
    <location>
        <begin position="21"/>
        <end position="54"/>
    </location>
</feature>
<sequence length="118" mass="13724">MQNLNSNLHILNTYSKDQFQNEIQETLSDPSFFDDDDDNSDYDDEDEDYDQNEDNMEARVMKTVTFDQATVQKEHGRRSDCLHYLANTKANTIDNAEVMLYVTGRGTEAMKAGRNRRE</sequence>
<dbReference type="HOGENOM" id="CLU_2074409_0_0_1"/>
<name>U9SG04_RHIID</name>
<proteinExistence type="predicted"/>
<reference evidence="2" key="1">
    <citation type="submission" date="2013-07" db="EMBL/GenBank/DDBJ databases">
        <title>The genome of an arbuscular mycorrhizal fungus provides insights into the evolution of the oldest plant symbiosis.</title>
        <authorList>
            <consortium name="DOE Joint Genome Institute"/>
            <person name="Tisserant E."/>
            <person name="Malbreil M."/>
            <person name="Kuo A."/>
            <person name="Kohler A."/>
            <person name="Symeonidi A."/>
            <person name="Balestrini R."/>
            <person name="Charron P."/>
            <person name="Duensing N."/>
            <person name="Frei-dit-Frey N."/>
            <person name="Gianinazzi-Pearson V."/>
            <person name="Gilbert B."/>
            <person name="Handa Y."/>
            <person name="Hijri M."/>
            <person name="Kaul R."/>
            <person name="Kawaguchi M."/>
            <person name="Krajinski F."/>
            <person name="Lammers P."/>
            <person name="Lapierre D."/>
            <person name="Masclaux F.G."/>
            <person name="Murat C."/>
            <person name="Morin E."/>
            <person name="Ndikumana S."/>
            <person name="Pagni M."/>
            <person name="Petitpierre D."/>
            <person name="Requena N."/>
            <person name="Rosikiewicz P."/>
            <person name="Riley R."/>
            <person name="Saito K."/>
            <person name="San Clemente H."/>
            <person name="Shapiro H."/>
            <person name="van Tuinen D."/>
            <person name="Becard G."/>
            <person name="Bonfante P."/>
            <person name="Paszkowski U."/>
            <person name="Shachar-Hill Y."/>
            <person name="Young J.P."/>
            <person name="Sanders I.R."/>
            <person name="Henrissat B."/>
            <person name="Rensing S.A."/>
            <person name="Grigoriev I.V."/>
            <person name="Corradi N."/>
            <person name="Roux C."/>
            <person name="Martin F."/>
        </authorList>
    </citation>
    <scope>NUCLEOTIDE SEQUENCE</scope>
    <source>
        <strain evidence="2">DAOM 197198</strain>
    </source>
</reference>
<dbReference type="AlphaFoldDB" id="U9SG04"/>
<protein>
    <submittedName>
        <fullName evidence="2">Uncharacterized protein</fullName>
    </submittedName>
</protein>
<evidence type="ECO:0000313" key="2">
    <source>
        <dbReference type="EMBL" id="ERZ94818.1"/>
    </source>
</evidence>